<reference evidence="1 2" key="1">
    <citation type="submission" date="2016-09" db="EMBL/GenBank/DDBJ databases">
        <title>Extensive genetic diversity and differential bi-allelic expression allows diatom success in the polar Southern Ocean.</title>
        <authorList>
            <consortium name="DOE Joint Genome Institute"/>
            <person name="Mock T."/>
            <person name="Otillar R.P."/>
            <person name="Strauss J."/>
            <person name="Dupont C."/>
            <person name="Frickenhaus S."/>
            <person name="Maumus F."/>
            <person name="Mcmullan M."/>
            <person name="Sanges R."/>
            <person name="Schmutz J."/>
            <person name="Toseland A."/>
            <person name="Valas R."/>
            <person name="Veluchamy A."/>
            <person name="Ward B.J."/>
            <person name="Allen A."/>
            <person name="Barry K."/>
            <person name="Falciatore A."/>
            <person name="Ferrante M."/>
            <person name="Fortunato A.E."/>
            <person name="Gloeckner G."/>
            <person name="Gruber A."/>
            <person name="Hipkin R."/>
            <person name="Janech M."/>
            <person name="Kroth P."/>
            <person name="Leese F."/>
            <person name="Lindquist E."/>
            <person name="Lyon B.R."/>
            <person name="Martin J."/>
            <person name="Mayer C."/>
            <person name="Parker M."/>
            <person name="Quesneville H."/>
            <person name="Raymond J."/>
            <person name="Uhlig C."/>
            <person name="Valentin K.U."/>
            <person name="Worden A.Z."/>
            <person name="Armbrust E.V."/>
            <person name="Bowler C."/>
            <person name="Green B."/>
            <person name="Moulton V."/>
            <person name="Van Oosterhout C."/>
            <person name="Grigoriev I."/>
        </authorList>
    </citation>
    <scope>NUCLEOTIDE SEQUENCE [LARGE SCALE GENOMIC DNA]</scope>
    <source>
        <strain evidence="1 2">CCMP1102</strain>
    </source>
</reference>
<evidence type="ECO:0000313" key="2">
    <source>
        <dbReference type="Proteomes" id="UP000095751"/>
    </source>
</evidence>
<accession>A0A1E7F8Z1</accession>
<dbReference type="EMBL" id="KV784360">
    <property type="protein sequence ID" value="OEU14485.1"/>
    <property type="molecule type" value="Genomic_DNA"/>
</dbReference>
<protein>
    <submittedName>
        <fullName evidence="1">Uncharacterized protein</fullName>
    </submittedName>
</protein>
<name>A0A1E7F8Z1_9STRA</name>
<evidence type="ECO:0000313" key="1">
    <source>
        <dbReference type="EMBL" id="OEU14485.1"/>
    </source>
</evidence>
<proteinExistence type="predicted"/>
<dbReference type="AlphaFoldDB" id="A0A1E7F8Z1"/>
<keyword evidence="2" id="KW-1185">Reference proteome</keyword>
<dbReference type="InParanoid" id="A0A1E7F8Z1"/>
<sequence length="242" mass="28030">MCDMQTILPIVALTRNNNNNDHKNNTRMKTRKHVRFQKEVTVRILNKRRPPSSSCWLAQKDYDTIQNGIMMTLDFMNLTDDFNNSSTTTTSSSSSLSSSLFYCSRGLEKYSCKDINRGCLKPEILLRRLHAVHAVLYEHEESQKRRERDQADENIRYAYRNYTREDTEYALSMGRYDEEDSIRMIVEPSCCCCETASSDDAYGNAKATDNATDNSSTADTSTYTNLFRVKKPDENKWNLTRQ</sequence>
<dbReference type="Proteomes" id="UP000095751">
    <property type="component" value="Unassembled WGS sequence"/>
</dbReference>
<organism evidence="1 2">
    <name type="scientific">Fragilariopsis cylindrus CCMP1102</name>
    <dbReference type="NCBI Taxonomy" id="635003"/>
    <lineage>
        <taxon>Eukaryota</taxon>
        <taxon>Sar</taxon>
        <taxon>Stramenopiles</taxon>
        <taxon>Ochrophyta</taxon>
        <taxon>Bacillariophyta</taxon>
        <taxon>Bacillariophyceae</taxon>
        <taxon>Bacillariophycidae</taxon>
        <taxon>Bacillariales</taxon>
        <taxon>Bacillariaceae</taxon>
        <taxon>Fragilariopsis</taxon>
    </lineage>
</organism>
<dbReference type="KEGG" id="fcy:FRACYDRAFT_241030"/>
<gene>
    <name evidence="1" type="ORF">FRACYDRAFT_241030</name>
</gene>